<proteinExistence type="inferred from homology"/>
<reference evidence="8" key="1">
    <citation type="journal article" date="2014" name="BMC Evol. Biol.">
        <title>Chloroplast phylogenomic analysis resolves deep-level relationships within the green algal class Trebouxiophyceae.</title>
        <authorList>
            <person name="Lemieux C."/>
            <person name="Otis C."/>
            <person name="Turmel M."/>
        </authorList>
    </citation>
    <scope>NUCLEOTIDE SEQUENCE</scope>
</reference>
<dbReference type="NCBIfam" id="TIGR03144">
    <property type="entry name" value="cytochr_II_ccsB"/>
    <property type="match status" value="1"/>
</dbReference>
<keyword evidence="8" id="KW-0934">Plastid</keyword>
<feature type="transmembrane region" description="Helical" evidence="6">
    <location>
        <begin position="339"/>
        <end position="358"/>
    </location>
</feature>
<feature type="transmembrane region" description="Helical" evidence="6">
    <location>
        <begin position="87"/>
        <end position="109"/>
    </location>
</feature>
<accession>A0A097KJY8</accession>
<feature type="domain" description="Cytochrome c assembly protein" evidence="7">
    <location>
        <begin position="156"/>
        <end position="425"/>
    </location>
</feature>
<dbReference type="GO" id="GO:0009535">
    <property type="term" value="C:chloroplast thylakoid membrane"/>
    <property type="evidence" value="ECO:0007669"/>
    <property type="project" value="UniProtKB-SubCell"/>
</dbReference>
<feature type="transmembrane region" description="Helical" evidence="6">
    <location>
        <begin position="52"/>
        <end position="75"/>
    </location>
</feature>
<dbReference type="PANTHER" id="PTHR30071:SF1">
    <property type="entry name" value="CYTOCHROME B_B6 PROTEIN-RELATED"/>
    <property type="match status" value="1"/>
</dbReference>
<feature type="transmembrane region" description="Helical" evidence="6">
    <location>
        <begin position="373"/>
        <end position="388"/>
    </location>
</feature>
<keyword evidence="5 6" id="KW-0472">Membrane</keyword>
<geneLocation type="chloroplast" evidence="8"/>
<gene>
    <name evidence="6 8" type="primary">ccsA</name>
</gene>
<evidence type="ECO:0000256" key="4">
    <source>
        <dbReference type="ARBA" id="ARBA00022989"/>
    </source>
</evidence>
<comment type="similarity">
    <text evidence="6">Belongs to the CcmF/CycK/Ccl1/NrfE/CcsA family.</text>
</comment>
<name>A0A097KJY8_9CHLO</name>
<dbReference type="Pfam" id="PF01578">
    <property type="entry name" value="Cytochrom_C_asm"/>
    <property type="match status" value="1"/>
</dbReference>
<evidence type="ECO:0000256" key="2">
    <source>
        <dbReference type="ARBA" id="ARBA00022692"/>
    </source>
</evidence>
<dbReference type="GO" id="GO:0020037">
    <property type="term" value="F:heme binding"/>
    <property type="evidence" value="ECO:0007669"/>
    <property type="project" value="InterPro"/>
</dbReference>
<keyword evidence="2 6" id="KW-0812">Transmembrane</keyword>
<protein>
    <recommendedName>
        <fullName evidence="6">Cytochrome c biogenesis protein CcsA</fullName>
    </recommendedName>
</protein>
<dbReference type="AlphaFoldDB" id="A0A097KJY8"/>
<organism evidence="8">
    <name type="scientific">Prasiolopsis wulf-kochii</name>
    <dbReference type="NCBI Taxonomy" id="3239232"/>
    <lineage>
        <taxon>Eukaryota</taxon>
        <taxon>Viridiplantae</taxon>
        <taxon>Chlorophyta</taxon>
        <taxon>core chlorophytes</taxon>
        <taxon>Trebouxiophyceae</taxon>
        <taxon>Prasiolales</taxon>
        <taxon>Prasiolaceae</taxon>
        <taxon>Prasiolopsis</taxon>
    </lineage>
</organism>
<evidence type="ECO:0000313" key="8">
    <source>
        <dbReference type="EMBL" id="AIT93470.1"/>
    </source>
</evidence>
<keyword evidence="4 6" id="KW-1133">Transmembrane helix</keyword>
<dbReference type="GO" id="GO:0005886">
    <property type="term" value="C:plasma membrane"/>
    <property type="evidence" value="ECO:0007669"/>
    <property type="project" value="TreeGrafter"/>
</dbReference>
<sequence length="431" mass="48990">MTNRNLVYTIANTFSVFNFEVFLGNLSFVILFSLMILYWVEAVFFIVPKFNLVIFLLTLCANLTLFILLVIRWTTYNHFPLSNLYESLIFLSWSFTLIQLILIPFILNITKIPVSWKNKNGFSYLGSFGPKSGGPREPQKNSVNLPQTKKTITNINTLIGTIISPIALFLNSFATFSLPKTMQKAQALVPALQSNWLMMHVTVMLLSYTALLCGSLLAITFLIVTWYQSRKISKRESSVDFESNTQLYPATVTSFRTNKSANNITETNYSQSLGSFGPKSFRHPENEREPKIGSVDLSYTPMFALFSPTNQKIKMGISRSFNLPEDDLTRTLDNLSYRILGIGFPLLTIGILSGAVWANEAWGSYWSWDPKETWAFITWLVFAIYLHMRITKGWKGKKPAILATFGFFIVWICYLGVNILGTGLHSYGWLT</sequence>
<evidence type="ECO:0000256" key="3">
    <source>
        <dbReference type="ARBA" id="ARBA00022748"/>
    </source>
</evidence>
<keyword evidence="8" id="KW-0150">Chloroplast</keyword>
<keyword evidence="3 6" id="KW-0201">Cytochrome c-type biogenesis</keyword>
<dbReference type="EMBL" id="KM462862">
    <property type="protein sequence ID" value="AIT93470.1"/>
    <property type="molecule type" value="Genomic_DNA"/>
</dbReference>
<dbReference type="HAMAP" id="MF_01391">
    <property type="entry name" value="CytC_CcsA"/>
    <property type="match status" value="1"/>
</dbReference>
<feature type="transmembrane region" description="Helical" evidence="6">
    <location>
        <begin position="400"/>
        <end position="421"/>
    </location>
</feature>
<evidence type="ECO:0000256" key="5">
    <source>
        <dbReference type="ARBA" id="ARBA00023136"/>
    </source>
</evidence>
<keyword evidence="6" id="KW-0793">Thylakoid</keyword>
<feature type="transmembrane region" description="Helical" evidence="6">
    <location>
        <begin position="196"/>
        <end position="227"/>
    </location>
</feature>
<dbReference type="InterPro" id="IPR017562">
    <property type="entry name" value="Cyt_c_biogenesis_CcsA"/>
</dbReference>
<evidence type="ECO:0000256" key="1">
    <source>
        <dbReference type="ARBA" id="ARBA00004141"/>
    </source>
</evidence>
<dbReference type="InterPro" id="IPR045062">
    <property type="entry name" value="Cyt_c_biogenesis_CcsA/CcmC"/>
</dbReference>
<comment type="function">
    <text evidence="6">Required during biogenesis of c-type cytochromes (cytochrome c6 and cytochrome f) at the step of heme attachment.</text>
</comment>
<comment type="subunit">
    <text evidence="6">May interact with Ccs1.</text>
</comment>
<dbReference type="InterPro" id="IPR002541">
    <property type="entry name" value="Cyt_c_assembly"/>
</dbReference>
<dbReference type="PANTHER" id="PTHR30071">
    <property type="entry name" value="HEME EXPORTER PROTEIN C"/>
    <property type="match status" value="1"/>
</dbReference>
<feature type="transmembrane region" description="Helical" evidence="6">
    <location>
        <begin position="155"/>
        <end position="176"/>
    </location>
</feature>
<evidence type="ECO:0000256" key="6">
    <source>
        <dbReference type="HAMAP-Rule" id="MF_01391"/>
    </source>
</evidence>
<evidence type="ECO:0000259" key="7">
    <source>
        <dbReference type="Pfam" id="PF01578"/>
    </source>
</evidence>
<feature type="transmembrane region" description="Helical" evidence="6">
    <location>
        <begin position="22"/>
        <end position="40"/>
    </location>
</feature>
<comment type="subcellular location">
    <subcellularLocation>
        <location evidence="1">Membrane</location>
        <topology evidence="1">Multi-pass membrane protein</topology>
    </subcellularLocation>
    <subcellularLocation>
        <location evidence="6">Plastid</location>
        <location evidence="6">Chloroplast thylakoid membrane</location>
        <topology evidence="6">Multi-pass membrane protein</topology>
    </subcellularLocation>
</comment>
<dbReference type="GO" id="GO:0017004">
    <property type="term" value="P:cytochrome complex assembly"/>
    <property type="evidence" value="ECO:0007669"/>
    <property type="project" value="UniProtKB-UniRule"/>
</dbReference>